<organism evidence="2 3">
    <name type="scientific">Bursaphelenchus okinawaensis</name>
    <dbReference type="NCBI Taxonomy" id="465554"/>
    <lineage>
        <taxon>Eukaryota</taxon>
        <taxon>Metazoa</taxon>
        <taxon>Ecdysozoa</taxon>
        <taxon>Nematoda</taxon>
        <taxon>Chromadorea</taxon>
        <taxon>Rhabditida</taxon>
        <taxon>Tylenchina</taxon>
        <taxon>Tylenchomorpha</taxon>
        <taxon>Aphelenchoidea</taxon>
        <taxon>Aphelenchoididae</taxon>
        <taxon>Bursaphelenchus</taxon>
    </lineage>
</organism>
<feature type="signal peptide" evidence="1">
    <location>
        <begin position="1"/>
        <end position="22"/>
    </location>
</feature>
<dbReference type="OrthoDB" id="10363754at2759"/>
<accession>A0A811KC78</accession>
<gene>
    <name evidence="2" type="ORF">BOKJ2_LOCUS4768</name>
</gene>
<reference evidence="2" key="1">
    <citation type="submission" date="2020-09" db="EMBL/GenBank/DDBJ databases">
        <authorList>
            <person name="Kikuchi T."/>
        </authorList>
    </citation>
    <scope>NUCLEOTIDE SEQUENCE</scope>
    <source>
        <strain evidence="2">SH1</strain>
    </source>
</reference>
<dbReference type="EMBL" id="CAJFCW020000002">
    <property type="protein sequence ID" value="CAG9098424.1"/>
    <property type="molecule type" value="Genomic_DNA"/>
</dbReference>
<dbReference type="AlphaFoldDB" id="A0A811KC78"/>
<dbReference type="Proteomes" id="UP000783686">
    <property type="component" value="Unassembled WGS sequence"/>
</dbReference>
<protein>
    <submittedName>
        <fullName evidence="2">Uncharacterized protein</fullName>
    </submittedName>
</protein>
<keyword evidence="1" id="KW-0732">Signal</keyword>
<proteinExistence type="predicted"/>
<dbReference type="Proteomes" id="UP000614601">
    <property type="component" value="Unassembled WGS sequence"/>
</dbReference>
<name>A0A811KC78_9BILA</name>
<evidence type="ECO:0000313" key="2">
    <source>
        <dbReference type="EMBL" id="CAD5212967.1"/>
    </source>
</evidence>
<comment type="caution">
    <text evidence="2">The sequence shown here is derived from an EMBL/GenBank/DDBJ whole genome shotgun (WGS) entry which is preliminary data.</text>
</comment>
<sequence>MTHLHKIILPILTILQYYLTLGDTDLKDLCSQLPDGHFPSKPENVCAFSVSFSEDSCDNIPKDSVQSDVAVFDEEDLPEEKDEPFLEGLDAPPEDGKWCFMALKTDYLKWKRR</sequence>
<feature type="chain" id="PRO_5036220967" evidence="1">
    <location>
        <begin position="23"/>
        <end position="113"/>
    </location>
</feature>
<dbReference type="EMBL" id="CAJFDH010000002">
    <property type="protein sequence ID" value="CAD5212967.1"/>
    <property type="molecule type" value="Genomic_DNA"/>
</dbReference>
<evidence type="ECO:0000256" key="1">
    <source>
        <dbReference type="SAM" id="SignalP"/>
    </source>
</evidence>
<keyword evidence="3" id="KW-1185">Reference proteome</keyword>
<evidence type="ECO:0000313" key="3">
    <source>
        <dbReference type="Proteomes" id="UP000614601"/>
    </source>
</evidence>